<keyword evidence="2" id="KW-0812">Transmembrane</keyword>
<feature type="domain" description="DUF6377" evidence="3">
    <location>
        <begin position="260"/>
        <end position="515"/>
    </location>
</feature>
<dbReference type="PATRIC" id="fig|322095.3.peg.302"/>
<evidence type="ECO:0000313" key="5">
    <source>
        <dbReference type="Proteomes" id="UP000070224"/>
    </source>
</evidence>
<keyword evidence="2" id="KW-0472">Membrane</keyword>
<gene>
    <name evidence="4" type="ORF">HMPREF3185_00304</name>
</gene>
<organism evidence="4 5">
    <name type="scientific">Porphyromonas somerae</name>
    <dbReference type="NCBI Taxonomy" id="322095"/>
    <lineage>
        <taxon>Bacteria</taxon>
        <taxon>Pseudomonadati</taxon>
        <taxon>Bacteroidota</taxon>
        <taxon>Bacteroidia</taxon>
        <taxon>Bacteroidales</taxon>
        <taxon>Porphyromonadaceae</taxon>
        <taxon>Porphyromonas</taxon>
    </lineage>
</organism>
<comment type="caution">
    <text evidence="4">The sequence shown here is derived from an EMBL/GenBank/DDBJ whole genome shotgun (WGS) entry which is preliminary data.</text>
</comment>
<name>A0A134BDD4_9PORP</name>
<dbReference type="OrthoDB" id="1044679at2"/>
<dbReference type="AlphaFoldDB" id="A0A134BDD4"/>
<sequence>MIKRISLKWVAVIAALLSFFPSLWAGSSDSLLVKLNQTIEQRPSYMQRKEEALETLRQSLSKLSAGNVEGRMNLYEALWQENRSYNTDSSLFYATALSQLAQQAGNEEQKQNALLHRATALMTIGMFKEAYEIIKPLREGGVLPGQRSQFFHLGRSLFGLMADYAVTAQEKAAYASLTDDFRDSLLTIYEARSNMYRMIYADKLTAHGKYAEALRELLPFTPTGDGRFDAGYHYTIAEAYYHMGRIEEARHYYTLAAISDMQSDTREYIALRKLAVILFQSGDIDRAYHYLTLCMADAKACNARLRILEILDTFPVVNEAYLEKKQQQQRVITGVLIAISLLVVSLIFAIFSVLKQKKALQQAQTDLAHANSQLNEVNRTLVEYNEEMKRQNQLITETSYLKEAYITQYMDQCSTYLEKMESFRKRLRQLLSAGKTKEIQQALTSYNQEVETELAEFYDSFDTTFINLFPTFVEDFNALLREDEQVQLKPGQKLNTELRVFALIRLGITDSTKIAHFLRYSVTTIYNYRTRMRNRARGDRDELEKQVMEIGKKALKGANPPQ</sequence>
<protein>
    <submittedName>
        <fullName evidence="4">Tetratricopeptide repeat protein</fullName>
    </submittedName>
</protein>
<feature type="transmembrane region" description="Helical" evidence="2">
    <location>
        <begin position="331"/>
        <end position="354"/>
    </location>
</feature>
<keyword evidence="1" id="KW-0175">Coiled coil</keyword>
<evidence type="ECO:0000256" key="1">
    <source>
        <dbReference type="SAM" id="Coils"/>
    </source>
</evidence>
<keyword evidence="2" id="KW-1133">Transmembrane helix</keyword>
<accession>A0A134BDD4</accession>
<feature type="coiled-coil region" evidence="1">
    <location>
        <begin position="353"/>
        <end position="394"/>
    </location>
</feature>
<dbReference type="EMBL" id="LSDK01000021">
    <property type="protein sequence ID" value="KXB77963.1"/>
    <property type="molecule type" value="Genomic_DNA"/>
</dbReference>
<reference evidence="5" key="1">
    <citation type="submission" date="2016-01" db="EMBL/GenBank/DDBJ databases">
        <authorList>
            <person name="Mitreva M."/>
            <person name="Pepin K.H."/>
            <person name="Mihindukulasuriya K.A."/>
            <person name="Fulton R."/>
            <person name="Fronick C."/>
            <person name="O'Laughlin M."/>
            <person name="Miner T."/>
            <person name="Herter B."/>
            <person name="Rosa B.A."/>
            <person name="Cordes M."/>
            <person name="Tomlinson C."/>
            <person name="Wollam A."/>
            <person name="Palsikar V.B."/>
            <person name="Mardis E.R."/>
            <person name="Wilson R.K."/>
        </authorList>
    </citation>
    <scope>NUCLEOTIDE SEQUENCE [LARGE SCALE GENOMIC DNA]</scope>
    <source>
        <strain evidence="5">KA00683</strain>
    </source>
</reference>
<dbReference type="Gene3D" id="1.25.40.10">
    <property type="entry name" value="Tetratricopeptide repeat domain"/>
    <property type="match status" value="1"/>
</dbReference>
<dbReference type="STRING" id="322095.HMPREF3185_00304"/>
<keyword evidence="5" id="KW-1185">Reference proteome</keyword>
<dbReference type="RefSeq" id="WP_060934871.1">
    <property type="nucleotide sequence ID" value="NZ_KQ960414.1"/>
</dbReference>
<evidence type="ECO:0000256" key="2">
    <source>
        <dbReference type="SAM" id="Phobius"/>
    </source>
</evidence>
<dbReference type="InterPro" id="IPR011990">
    <property type="entry name" value="TPR-like_helical_dom_sf"/>
</dbReference>
<evidence type="ECO:0000259" key="3">
    <source>
        <dbReference type="Pfam" id="PF19904"/>
    </source>
</evidence>
<proteinExistence type="predicted"/>
<dbReference type="Proteomes" id="UP000070224">
    <property type="component" value="Unassembled WGS sequence"/>
</dbReference>
<evidence type="ECO:0000313" key="4">
    <source>
        <dbReference type="EMBL" id="KXB77963.1"/>
    </source>
</evidence>
<dbReference type="InterPro" id="IPR045957">
    <property type="entry name" value="DUF6377"/>
</dbReference>
<dbReference type="Pfam" id="PF19904">
    <property type="entry name" value="DUF6377"/>
    <property type="match status" value="1"/>
</dbReference>
<dbReference type="SUPFAM" id="SSF48452">
    <property type="entry name" value="TPR-like"/>
    <property type="match status" value="1"/>
</dbReference>